<name>A0A2G5VIH4_9PELO</name>
<feature type="compositionally biased region" description="Acidic residues" evidence="1">
    <location>
        <begin position="21"/>
        <end position="31"/>
    </location>
</feature>
<sequence>MSYGPQLPAWLTQNQEKETEEKEEEKEEEDVPITYGPVIPGQKSEKKEEKVETYGPVIPKIGGNSNSKDEEEVEKEEDDDDDEDYAGASYGPSIPSNFRQNYGPALPGASGTFQDDSDDEIGPMPVAAGDEDKEAMARAYRMVMQKEQEDEEKNSQPKREEWMTSVPKKLGNFGLGARTFKKGTASERDSTWEDAPGAKKKRRGEEMKTAKSVGAAMADARQEAIVAGKTQGPSLLELHQKHREEKVKDAVSWGFLEFLGSFFTIFESFFMDFGPIFMDFGPFFMNFGPFFMNFGPFFMDFGPFFIDFGPFLMSFEPFFMNFGPFFMDFGPIFMDFGPFFMNFGPFFMNFGPFFMDFGPFFIDFGPFLMSFEPFFMNFGPFFIDFGPFLMSFEPFFMIFGPFFMNFALFRPTLGYTPGERRPFDREKDMEVRGLKPGGSKDAVEKMKELQGRFANSKEKKFL</sequence>
<reference evidence="4" key="1">
    <citation type="submission" date="2017-10" db="EMBL/GenBank/DDBJ databases">
        <title>Rapid genome shrinkage in a self-fertile nematode reveals novel sperm competition proteins.</title>
        <authorList>
            <person name="Yin D."/>
            <person name="Schwarz E.M."/>
            <person name="Thomas C.G."/>
            <person name="Felde R.L."/>
            <person name="Korf I.F."/>
            <person name="Cutter A.D."/>
            <person name="Schartner C.M."/>
            <person name="Ralston E.J."/>
            <person name="Meyer B.J."/>
            <person name="Haag E.S."/>
        </authorList>
    </citation>
    <scope>NUCLEOTIDE SEQUENCE [LARGE SCALE GENOMIC DNA]</scope>
    <source>
        <strain evidence="4">JU1422</strain>
    </source>
</reference>
<dbReference type="PANTHER" id="PTHR46370:SF1">
    <property type="entry name" value="GPALPP MOTIFS-CONTAINING PROTEIN 1"/>
    <property type="match status" value="1"/>
</dbReference>
<dbReference type="STRING" id="1611254.A0A2G5VIH4"/>
<feature type="transmembrane region" description="Helical" evidence="2">
    <location>
        <begin position="250"/>
        <end position="271"/>
    </location>
</feature>
<feature type="region of interest" description="Disordered" evidence="1">
    <location>
        <begin position="1"/>
        <end position="132"/>
    </location>
</feature>
<feature type="region of interest" description="Disordered" evidence="1">
    <location>
        <begin position="183"/>
        <end position="210"/>
    </location>
</feature>
<evidence type="ECO:0000256" key="1">
    <source>
        <dbReference type="SAM" id="MobiDB-lite"/>
    </source>
</evidence>
<gene>
    <name evidence="3" type="primary">Cni-F26A3.7</name>
    <name evidence="3" type="synonym">Cnig_chr_I.g203</name>
    <name evidence="3" type="ORF">B9Z55_000203</name>
</gene>
<dbReference type="PANTHER" id="PTHR46370">
    <property type="entry name" value="GPALPP MOTIFS-CONTAINING PROTEIN 1"/>
    <property type="match status" value="1"/>
</dbReference>
<keyword evidence="4" id="KW-1185">Reference proteome</keyword>
<evidence type="ECO:0000313" key="4">
    <source>
        <dbReference type="Proteomes" id="UP000230233"/>
    </source>
</evidence>
<dbReference type="AlphaFoldDB" id="A0A2G5VIH4"/>
<organism evidence="3 4">
    <name type="scientific">Caenorhabditis nigoni</name>
    <dbReference type="NCBI Taxonomy" id="1611254"/>
    <lineage>
        <taxon>Eukaryota</taxon>
        <taxon>Metazoa</taxon>
        <taxon>Ecdysozoa</taxon>
        <taxon>Nematoda</taxon>
        <taxon>Chromadorea</taxon>
        <taxon>Rhabditida</taxon>
        <taxon>Rhabditina</taxon>
        <taxon>Rhabditomorpha</taxon>
        <taxon>Rhabditoidea</taxon>
        <taxon>Rhabditidae</taxon>
        <taxon>Peloderinae</taxon>
        <taxon>Caenorhabditis</taxon>
    </lineage>
</organism>
<dbReference type="InterPro" id="IPR046331">
    <property type="entry name" value="GPAM1-like"/>
</dbReference>
<dbReference type="OrthoDB" id="73491at2759"/>
<dbReference type="EMBL" id="PDUG01000001">
    <property type="protein sequence ID" value="PIC51564.1"/>
    <property type="molecule type" value="Genomic_DNA"/>
</dbReference>
<feature type="compositionally biased region" description="Acidic residues" evidence="1">
    <location>
        <begin position="69"/>
        <end position="85"/>
    </location>
</feature>
<keyword evidence="2" id="KW-1133">Transmembrane helix</keyword>
<keyword evidence="2" id="KW-0812">Transmembrane</keyword>
<dbReference type="Proteomes" id="UP000230233">
    <property type="component" value="Chromosome I"/>
</dbReference>
<feature type="compositionally biased region" description="Basic and acidic residues" evidence="1">
    <location>
        <begin position="43"/>
        <end position="52"/>
    </location>
</feature>
<evidence type="ECO:0000256" key="2">
    <source>
        <dbReference type="SAM" id="Phobius"/>
    </source>
</evidence>
<keyword evidence="2" id="KW-0472">Membrane</keyword>
<protein>
    <submittedName>
        <fullName evidence="3">Uncharacterized protein</fullName>
    </submittedName>
</protein>
<proteinExistence type="predicted"/>
<accession>A0A2G5VIH4</accession>
<comment type="caution">
    <text evidence="3">The sequence shown here is derived from an EMBL/GenBank/DDBJ whole genome shotgun (WGS) entry which is preliminary data.</text>
</comment>
<evidence type="ECO:0000313" key="3">
    <source>
        <dbReference type="EMBL" id="PIC51564.1"/>
    </source>
</evidence>